<organism evidence="1 2">
    <name type="scientific">Romanomermis culicivorax</name>
    <name type="common">Nematode worm</name>
    <dbReference type="NCBI Taxonomy" id="13658"/>
    <lineage>
        <taxon>Eukaryota</taxon>
        <taxon>Metazoa</taxon>
        <taxon>Ecdysozoa</taxon>
        <taxon>Nematoda</taxon>
        <taxon>Enoplea</taxon>
        <taxon>Dorylaimia</taxon>
        <taxon>Mermithida</taxon>
        <taxon>Mermithoidea</taxon>
        <taxon>Mermithidae</taxon>
        <taxon>Romanomermis</taxon>
    </lineage>
</organism>
<keyword evidence="1" id="KW-1185">Reference proteome</keyword>
<proteinExistence type="predicted"/>
<dbReference type="WBParaSite" id="nRc.2.0.1.t04939-RA">
    <property type="protein sequence ID" value="nRc.2.0.1.t04939-RA"/>
    <property type="gene ID" value="nRc.2.0.1.g04939"/>
</dbReference>
<accession>A0A915HT57</accession>
<evidence type="ECO:0000313" key="2">
    <source>
        <dbReference type="WBParaSite" id="nRc.2.0.1.t04939-RA"/>
    </source>
</evidence>
<dbReference type="AlphaFoldDB" id="A0A915HT57"/>
<evidence type="ECO:0000313" key="1">
    <source>
        <dbReference type="Proteomes" id="UP000887565"/>
    </source>
</evidence>
<sequence length="85" mass="9897">MALNDYINEELIRITERAIILYRPMFKETKINSYLQVVTLTASSSNNEDQIKPEDINIVNEALSCKFAVASRFFDIVEYTIILEY</sequence>
<protein>
    <submittedName>
        <fullName evidence="2">Uncharacterized protein</fullName>
    </submittedName>
</protein>
<dbReference type="Proteomes" id="UP000887565">
    <property type="component" value="Unplaced"/>
</dbReference>
<reference evidence="2" key="1">
    <citation type="submission" date="2022-11" db="UniProtKB">
        <authorList>
            <consortium name="WormBaseParasite"/>
        </authorList>
    </citation>
    <scope>IDENTIFICATION</scope>
</reference>
<name>A0A915HT57_ROMCU</name>